<dbReference type="PANTHER" id="PTHR43523:SF2">
    <property type="entry name" value="GLUCOSE-1-PHOSPHATE ADENYLYLTRANSFERASE"/>
    <property type="match status" value="1"/>
</dbReference>
<keyword evidence="5 9" id="KW-0547">Nucleotide-binding</keyword>
<proteinExistence type="inferred from homology"/>
<keyword evidence="8 9" id="KW-0119">Carbohydrate metabolism</keyword>
<dbReference type="Pfam" id="PF24894">
    <property type="entry name" value="Hexapep_GlmU"/>
    <property type="match status" value="1"/>
</dbReference>
<comment type="subunit">
    <text evidence="9">Homotetramer.</text>
</comment>
<evidence type="ECO:0000256" key="1">
    <source>
        <dbReference type="ARBA" id="ARBA00010443"/>
    </source>
</evidence>
<dbReference type="NCBIfam" id="NF002023">
    <property type="entry name" value="PRK00844.1"/>
    <property type="match status" value="1"/>
</dbReference>
<feature type="binding site" evidence="9">
    <location>
        <position position="162"/>
    </location>
    <ligand>
        <name>alpha-D-glucose 1-phosphate</name>
        <dbReference type="ChEBI" id="CHEBI:58601"/>
    </ligand>
</feature>
<evidence type="ECO:0000256" key="9">
    <source>
        <dbReference type="HAMAP-Rule" id="MF_00624"/>
    </source>
</evidence>
<dbReference type="GO" id="GO:0005978">
    <property type="term" value="P:glycogen biosynthetic process"/>
    <property type="evidence" value="ECO:0007669"/>
    <property type="project" value="UniProtKB-UniRule"/>
</dbReference>
<feature type="site" description="Could play a key role in the communication between the regulatory and the substrate sites" evidence="9">
    <location>
        <position position="96"/>
    </location>
</feature>
<dbReference type="Proteomes" id="UP000319576">
    <property type="component" value="Chromosome"/>
</dbReference>
<dbReference type="NCBIfam" id="NF001947">
    <property type="entry name" value="PRK00725.1"/>
    <property type="match status" value="1"/>
</dbReference>
<keyword evidence="4 9" id="KW-0548">Nucleotidyltransferase</keyword>
<dbReference type="Gene3D" id="2.160.10.10">
    <property type="entry name" value="Hexapeptide repeat proteins"/>
    <property type="match status" value="1"/>
</dbReference>
<keyword evidence="6 9" id="KW-0067">ATP-binding</keyword>
<dbReference type="SUPFAM" id="SSF53448">
    <property type="entry name" value="Nucleotide-diphospho-sugar transferases"/>
    <property type="match status" value="1"/>
</dbReference>
<feature type="domain" description="Glucose-1-phosphate adenylyltransferase/Bifunctional protein GlmU-like C-terminal hexapeptide" evidence="11">
    <location>
        <begin position="294"/>
        <end position="403"/>
    </location>
</feature>
<dbReference type="Pfam" id="PF00483">
    <property type="entry name" value="NTP_transferase"/>
    <property type="match status" value="1"/>
</dbReference>
<dbReference type="InterPro" id="IPR011831">
    <property type="entry name" value="ADP-Glc_PPase"/>
</dbReference>
<dbReference type="InterPro" id="IPR029044">
    <property type="entry name" value="Nucleotide-diphossugar_trans"/>
</dbReference>
<dbReference type="InterPro" id="IPR023049">
    <property type="entry name" value="GlgC_bac"/>
</dbReference>
<evidence type="ECO:0000256" key="2">
    <source>
        <dbReference type="ARBA" id="ARBA00022600"/>
    </source>
</evidence>
<evidence type="ECO:0000313" key="12">
    <source>
        <dbReference type="EMBL" id="QDU21614.1"/>
    </source>
</evidence>
<sequence length="420" mass="46916">MRGVLTVILAGGKGSRLEPLTRDRAKPAVPFGGLYRIIDFTLSNCINSGLRRILVLTQFKSRSLDRHIRAGWSFMSPELGESVEVLPPQQRIDETWYKGTADAIYQNIYSIEREDCDLIMVLAGDHIYKMDYAGMIRAHRERGADVTIGCIPVPLPETRHFGILETSPDDWAKSFLEKPATAPPMPGDPHHALGSMGIYVFPTRLLFELLCEDAATPGSDHDFGKNVIPRMIENGQRVFAYRFRDENRKSVPYWRDVGTLDAYYQANMDLIAIDPVLNLYDGDWPIRTFHPQLPPPKFVFSADGPPGQSRRGEALDSLVCPGSIVSGGQVRRSVLSPRVRVNSYAVVEDSILLDGVDVGRYCRVRRAIIDKEVKLPPYTVLGYDTEFDRRRGFTITDGGIVVVPKTEPADTFLAPNPLPG</sequence>
<feature type="binding site" evidence="9">
    <location>
        <position position="195"/>
    </location>
    <ligand>
        <name>alpha-D-glucose 1-phosphate</name>
        <dbReference type="ChEBI" id="CHEBI:58601"/>
    </ligand>
</feature>
<dbReference type="NCBIfam" id="TIGR02091">
    <property type="entry name" value="glgC"/>
    <property type="match status" value="1"/>
</dbReference>
<evidence type="ECO:0000256" key="5">
    <source>
        <dbReference type="ARBA" id="ARBA00022741"/>
    </source>
</evidence>
<dbReference type="KEGG" id="uli:ETAA1_35840"/>
<dbReference type="InterPro" id="IPR056818">
    <property type="entry name" value="GlmU/GlgC-like_hexapep"/>
</dbReference>
<dbReference type="SUPFAM" id="SSF51161">
    <property type="entry name" value="Trimeric LpxA-like enzymes"/>
    <property type="match status" value="1"/>
</dbReference>
<dbReference type="AlphaFoldDB" id="A0A517XVW3"/>
<comment type="function">
    <text evidence="9">Involved in the biosynthesis of ADP-glucose, a building block required for the elongation reactions to produce glycogen. Catalyzes the reaction between ATP and alpha-D-glucose 1-phosphate (G1P) to produce pyrophosphate and ADP-Glc.</text>
</comment>
<dbReference type="InterPro" id="IPR005835">
    <property type="entry name" value="NTP_transferase_dom"/>
</dbReference>
<evidence type="ECO:0000256" key="3">
    <source>
        <dbReference type="ARBA" id="ARBA00022679"/>
    </source>
</evidence>
<evidence type="ECO:0000256" key="6">
    <source>
        <dbReference type="ARBA" id="ARBA00022840"/>
    </source>
</evidence>
<dbReference type="GO" id="GO:0008878">
    <property type="term" value="F:glucose-1-phosphate adenylyltransferase activity"/>
    <property type="evidence" value="ECO:0007669"/>
    <property type="project" value="UniProtKB-UniRule"/>
</dbReference>
<reference evidence="12 13" key="1">
    <citation type="submission" date="2019-02" db="EMBL/GenBank/DDBJ databases">
        <title>Deep-cultivation of Planctomycetes and their phenomic and genomic characterization uncovers novel biology.</title>
        <authorList>
            <person name="Wiegand S."/>
            <person name="Jogler M."/>
            <person name="Boedeker C."/>
            <person name="Pinto D."/>
            <person name="Vollmers J."/>
            <person name="Rivas-Marin E."/>
            <person name="Kohn T."/>
            <person name="Peeters S.H."/>
            <person name="Heuer A."/>
            <person name="Rast P."/>
            <person name="Oberbeckmann S."/>
            <person name="Bunk B."/>
            <person name="Jeske O."/>
            <person name="Meyerdierks A."/>
            <person name="Storesund J.E."/>
            <person name="Kallscheuer N."/>
            <person name="Luecker S."/>
            <person name="Lage O.M."/>
            <person name="Pohl T."/>
            <person name="Merkel B.J."/>
            <person name="Hornburger P."/>
            <person name="Mueller R.-W."/>
            <person name="Bruemmer F."/>
            <person name="Labrenz M."/>
            <person name="Spormann A.M."/>
            <person name="Op den Camp H."/>
            <person name="Overmann J."/>
            <person name="Amann R."/>
            <person name="Jetten M.S.M."/>
            <person name="Mascher T."/>
            <person name="Medema M.H."/>
            <person name="Devos D.P."/>
            <person name="Kaster A.-K."/>
            <person name="Ovreas L."/>
            <person name="Rohde M."/>
            <person name="Galperin M.Y."/>
            <person name="Jogler C."/>
        </authorList>
    </citation>
    <scope>NUCLEOTIDE SEQUENCE [LARGE SCALE GENOMIC DNA]</scope>
    <source>
        <strain evidence="12 13">ETA_A1</strain>
    </source>
</reference>
<comment type="catalytic activity">
    <reaction evidence="9">
        <text>alpha-D-glucose 1-phosphate + ATP + H(+) = ADP-alpha-D-glucose + diphosphate</text>
        <dbReference type="Rhea" id="RHEA:12120"/>
        <dbReference type="ChEBI" id="CHEBI:15378"/>
        <dbReference type="ChEBI" id="CHEBI:30616"/>
        <dbReference type="ChEBI" id="CHEBI:33019"/>
        <dbReference type="ChEBI" id="CHEBI:57498"/>
        <dbReference type="ChEBI" id="CHEBI:58601"/>
        <dbReference type="EC" id="2.7.7.27"/>
    </reaction>
</comment>
<dbReference type="Gene3D" id="3.90.550.10">
    <property type="entry name" value="Spore Coat Polysaccharide Biosynthesis Protein SpsA, Chain A"/>
    <property type="match status" value="1"/>
</dbReference>
<keyword evidence="2 9" id="KW-0321">Glycogen metabolism</keyword>
<dbReference type="EMBL" id="CP036273">
    <property type="protein sequence ID" value="QDU21614.1"/>
    <property type="molecule type" value="Genomic_DNA"/>
</dbReference>
<dbReference type="GO" id="GO:0005524">
    <property type="term" value="F:ATP binding"/>
    <property type="evidence" value="ECO:0007669"/>
    <property type="project" value="UniProtKB-KW"/>
</dbReference>
<dbReference type="InterPro" id="IPR011004">
    <property type="entry name" value="Trimer_LpxA-like_sf"/>
</dbReference>
<dbReference type="OrthoDB" id="9801810at2"/>
<accession>A0A517XVW3</accession>
<protein>
    <recommendedName>
        <fullName evidence="9">Glucose-1-phosphate adenylyltransferase</fullName>
        <ecNumber evidence="9">2.7.7.27</ecNumber>
    </recommendedName>
    <alternativeName>
        <fullName evidence="9">ADP-glucose pyrophosphorylase</fullName>
        <shortName evidence="9">ADPGlc PPase</shortName>
    </alternativeName>
    <alternativeName>
        <fullName evidence="9">ADP-glucose synthase</fullName>
    </alternativeName>
</protein>
<dbReference type="CDD" id="cd04651">
    <property type="entry name" value="LbH_G1P_AT_C"/>
    <property type="match status" value="1"/>
</dbReference>
<feature type="domain" description="Nucleotidyl transferase" evidence="10">
    <location>
        <begin position="6"/>
        <end position="270"/>
    </location>
</feature>
<dbReference type="CDD" id="cd02508">
    <property type="entry name" value="ADP_Glucose_PP"/>
    <property type="match status" value="1"/>
</dbReference>
<dbReference type="HAMAP" id="MF_00624">
    <property type="entry name" value="GlgC"/>
    <property type="match status" value="1"/>
</dbReference>
<keyword evidence="7 9" id="KW-0320">Glycogen biosynthesis</keyword>
<dbReference type="PROSITE" id="PS00809">
    <property type="entry name" value="ADP_GLC_PYROPHOSPH_2"/>
    <property type="match status" value="1"/>
</dbReference>
<name>A0A517XVW3_9BACT</name>
<dbReference type="UniPathway" id="UPA00164"/>
<evidence type="ECO:0000256" key="7">
    <source>
        <dbReference type="ARBA" id="ARBA00023056"/>
    </source>
</evidence>
<evidence type="ECO:0000256" key="8">
    <source>
        <dbReference type="ARBA" id="ARBA00023277"/>
    </source>
</evidence>
<dbReference type="EC" id="2.7.7.27" evidence="9"/>
<evidence type="ECO:0000259" key="11">
    <source>
        <dbReference type="Pfam" id="PF24894"/>
    </source>
</evidence>
<evidence type="ECO:0000313" key="13">
    <source>
        <dbReference type="Proteomes" id="UP000319576"/>
    </source>
</evidence>
<dbReference type="PROSITE" id="PS00808">
    <property type="entry name" value="ADP_GLC_PYROPHOSPH_1"/>
    <property type="match status" value="1"/>
</dbReference>
<gene>
    <name evidence="12" type="primary">glgC_1</name>
    <name evidence="9" type="synonym">glgC</name>
    <name evidence="12" type="ORF">ETAA1_35840</name>
</gene>
<dbReference type="PANTHER" id="PTHR43523">
    <property type="entry name" value="GLUCOSE-1-PHOSPHATE ADENYLYLTRANSFERASE-RELATED"/>
    <property type="match status" value="1"/>
</dbReference>
<feature type="binding site" evidence="9">
    <location>
        <position position="97"/>
    </location>
    <ligand>
        <name>alpha-D-glucose 1-phosphate</name>
        <dbReference type="ChEBI" id="CHEBI:58601"/>
    </ligand>
</feature>
<feature type="site" description="Could play a key role in the communication between the regulatory and the substrate sites" evidence="9">
    <location>
        <position position="58"/>
    </location>
</feature>
<feature type="binding site" evidence="9">
    <location>
        <begin position="177"/>
        <end position="178"/>
    </location>
    <ligand>
        <name>alpha-D-glucose 1-phosphate</name>
        <dbReference type="ChEBI" id="CHEBI:58601"/>
    </ligand>
</feature>
<evidence type="ECO:0000259" key="10">
    <source>
        <dbReference type="Pfam" id="PF00483"/>
    </source>
</evidence>
<comment type="pathway">
    <text evidence="9">Glycan biosynthesis; glycogen biosynthesis.</text>
</comment>
<keyword evidence="13" id="KW-1185">Reference proteome</keyword>
<evidence type="ECO:0000256" key="4">
    <source>
        <dbReference type="ARBA" id="ARBA00022695"/>
    </source>
</evidence>
<comment type="similarity">
    <text evidence="1 9">Belongs to the bacterial/plant glucose-1-phosphate adenylyltransferase family.</text>
</comment>
<dbReference type="RefSeq" id="WP_145240688.1">
    <property type="nucleotide sequence ID" value="NZ_CP036273.1"/>
</dbReference>
<dbReference type="InterPro" id="IPR005836">
    <property type="entry name" value="ADP_Glu_pyroP_CS"/>
</dbReference>
<organism evidence="12 13">
    <name type="scientific">Urbifossiella limnaea</name>
    <dbReference type="NCBI Taxonomy" id="2528023"/>
    <lineage>
        <taxon>Bacteria</taxon>
        <taxon>Pseudomonadati</taxon>
        <taxon>Planctomycetota</taxon>
        <taxon>Planctomycetia</taxon>
        <taxon>Gemmatales</taxon>
        <taxon>Gemmataceae</taxon>
        <taxon>Urbifossiella</taxon>
    </lineage>
</organism>
<keyword evidence="3 9" id="KW-0808">Transferase</keyword>